<dbReference type="VEuPathDB" id="AmoebaDB:KM1_306470"/>
<proteinExistence type="predicted"/>
<name>A0A5K1VA96_ENTHI</name>
<evidence type="ECO:0000313" key="2">
    <source>
        <dbReference type="Proteomes" id="UP000078387"/>
    </source>
</evidence>
<gene>
    <name evidence="1" type="ORF">CL6EHI_038140</name>
</gene>
<dbReference type="VEuPathDB" id="AmoebaDB:EHI8A_089380"/>
<dbReference type="VEuPathDB" id="AmoebaDB:EHI7A_184740"/>
<comment type="caution">
    <text evidence="1">The sequence shown here is derived from an EMBL/GenBank/DDBJ whole genome shotgun (WGS) entry which is preliminary data.</text>
</comment>
<dbReference type="OMA" id="CKKQMEN"/>
<dbReference type="VEuPathDB" id="AmoebaDB:EHI5A_272480"/>
<accession>A0A5K1VA96</accession>
<evidence type="ECO:0000313" key="1">
    <source>
        <dbReference type="EMBL" id="GAT98102.1"/>
    </source>
</evidence>
<dbReference type="EMBL" id="BDEQ01000001">
    <property type="protein sequence ID" value="GAT98102.1"/>
    <property type="molecule type" value="Genomic_DNA"/>
</dbReference>
<organism evidence="1 2">
    <name type="scientific">Entamoeba histolytica</name>
    <dbReference type="NCBI Taxonomy" id="5759"/>
    <lineage>
        <taxon>Eukaryota</taxon>
        <taxon>Amoebozoa</taxon>
        <taxon>Evosea</taxon>
        <taxon>Archamoebae</taxon>
        <taxon>Mastigamoebida</taxon>
        <taxon>Entamoebidae</taxon>
        <taxon>Entamoeba</taxon>
    </lineage>
</organism>
<sequence>MSTVYREMRNYQVYQQALFLGILNQSSSMIIQKPIKKAIVTQQLVTVNSLKFSGDDQIAISDLIERRCKEMMKLDLSNGLREKTAIRRYETNKVTEVLHLLSDILNEFGFTFRTSKTTGKNKSAIAETVNVMYFKGRKAYSRQQITQIGMKINQYLYEKCAEGDGNTIIERNDPIIHELLVGKNPITVSQKLCL</sequence>
<dbReference type="Proteomes" id="UP000078387">
    <property type="component" value="Unassembled WGS sequence"/>
</dbReference>
<protein>
    <submittedName>
        <fullName evidence="1">Uncharacterized protein</fullName>
    </submittedName>
</protein>
<dbReference type="VEuPathDB" id="AmoebaDB:EHI_038140"/>
<dbReference type="AlphaFoldDB" id="A0A5K1VA96"/>
<reference evidence="1 2" key="1">
    <citation type="submission" date="2016-05" db="EMBL/GenBank/DDBJ databases">
        <title>First whole genome sequencing of Entamoeba histolytica HM1:IMSS-clone-6.</title>
        <authorList>
            <person name="Mukherjee Avik.K."/>
            <person name="Izumyama S."/>
            <person name="Nakada-Tsukui K."/>
            <person name="Nozaki T."/>
        </authorList>
    </citation>
    <scope>NUCLEOTIDE SEQUENCE [LARGE SCALE GENOMIC DNA]</scope>
    <source>
        <strain evidence="1 2">HM1:IMSS clone 6</strain>
    </source>
</reference>